<dbReference type="AlphaFoldDB" id="A0AAD5Y549"/>
<dbReference type="EMBL" id="JADGKB010000014">
    <property type="protein sequence ID" value="KAJ3259994.1"/>
    <property type="molecule type" value="Genomic_DNA"/>
</dbReference>
<feature type="region of interest" description="Disordered" evidence="2">
    <location>
        <begin position="310"/>
        <end position="349"/>
    </location>
</feature>
<dbReference type="Proteomes" id="UP001210925">
    <property type="component" value="Unassembled WGS sequence"/>
</dbReference>
<feature type="compositionally biased region" description="Polar residues" evidence="2">
    <location>
        <begin position="329"/>
        <end position="339"/>
    </location>
</feature>
<keyword evidence="4" id="KW-1185">Reference proteome</keyword>
<accession>A0AAD5Y549</accession>
<name>A0AAD5Y549_9FUNG</name>
<evidence type="ECO:0000313" key="4">
    <source>
        <dbReference type="Proteomes" id="UP001210925"/>
    </source>
</evidence>
<protein>
    <submittedName>
        <fullName evidence="3">Uncharacterized protein</fullName>
    </submittedName>
</protein>
<keyword evidence="1" id="KW-0175">Coiled coil</keyword>
<evidence type="ECO:0000256" key="2">
    <source>
        <dbReference type="SAM" id="MobiDB-lite"/>
    </source>
</evidence>
<gene>
    <name evidence="3" type="ORF">HK103_001504</name>
</gene>
<evidence type="ECO:0000256" key="1">
    <source>
        <dbReference type="SAM" id="Coils"/>
    </source>
</evidence>
<evidence type="ECO:0000313" key="3">
    <source>
        <dbReference type="EMBL" id="KAJ3259994.1"/>
    </source>
</evidence>
<reference evidence="3" key="1">
    <citation type="submission" date="2020-05" db="EMBL/GenBank/DDBJ databases">
        <title>Phylogenomic resolution of chytrid fungi.</title>
        <authorList>
            <person name="Stajich J.E."/>
            <person name="Amses K."/>
            <person name="Simmons R."/>
            <person name="Seto K."/>
            <person name="Myers J."/>
            <person name="Bonds A."/>
            <person name="Quandt C.A."/>
            <person name="Barry K."/>
            <person name="Liu P."/>
            <person name="Grigoriev I."/>
            <person name="Longcore J.E."/>
            <person name="James T.Y."/>
        </authorList>
    </citation>
    <scope>NUCLEOTIDE SEQUENCE</scope>
    <source>
        <strain evidence="3">PLAUS21</strain>
    </source>
</reference>
<organism evidence="3 4">
    <name type="scientific">Boothiomyces macroporosus</name>
    <dbReference type="NCBI Taxonomy" id="261099"/>
    <lineage>
        <taxon>Eukaryota</taxon>
        <taxon>Fungi</taxon>
        <taxon>Fungi incertae sedis</taxon>
        <taxon>Chytridiomycota</taxon>
        <taxon>Chytridiomycota incertae sedis</taxon>
        <taxon>Chytridiomycetes</taxon>
        <taxon>Rhizophydiales</taxon>
        <taxon>Terramycetaceae</taxon>
        <taxon>Boothiomyces</taxon>
    </lineage>
</organism>
<comment type="caution">
    <text evidence="3">The sequence shown here is derived from an EMBL/GenBank/DDBJ whole genome shotgun (WGS) entry which is preliminary data.</text>
</comment>
<feature type="coiled-coil region" evidence="1">
    <location>
        <begin position="127"/>
        <end position="154"/>
    </location>
</feature>
<proteinExistence type="predicted"/>
<sequence length="356" mass="40770">MNQSQFQSEPSEFTDLIYMHSHDVDSPLENLCKDPNCPMNHPQSEIQSSVKSSIQIDSKLEYYLNSIQKPKGEIHPDMYNNEIATEVDVESSISQQESRKYIPLQNNIAYRLAQQYAESTNAESLRAEMESELRAELEAEIRAEMEAKVRAELKSEFESQVGSSTTARSESNRDHIAASYFEEFQSSIAKFEEQKQSLKRQQMLELQTLQQKHLVAITALEQGGALPIDILKLRHSQEREIFELNEKFKRESIKANSAHMKLMQDRQKRMQLDQKARALQQQTVIVNTALVDSANMDNKTDQSQEIKGSEITQYINPNDKPVPPVPESTVEQDSTNPLPNNEKKKKKHTIVICSIQ</sequence>